<dbReference type="Gene3D" id="3.30.450.40">
    <property type="match status" value="1"/>
</dbReference>
<proteinExistence type="predicted"/>
<reference evidence="6 7" key="2">
    <citation type="journal article" date="2021" name="Int. J. Syst. Evol. Microbiol.">
        <title>Isolation and Polyphasic Characterization of Desulfuromonas versatilis sp. Nov., an Electrogenic Bacteria Capable of Versatile Metabolism Isolated from a Graphene Oxide-Reducing Enrichment Culture.</title>
        <authorList>
            <person name="Xie L."/>
            <person name="Yoshida N."/>
            <person name="Ishii S."/>
            <person name="Meng L."/>
        </authorList>
    </citation>
    <scope>NUCLEOTIDE SEQUENCE [LARGE SCALE GENOMIC DNA]</scope>
    <source>
        <strain evidence="6 7">NIT-T3</strain>
    </source>
</reference>
<accession>A0ABM8HPI0</accession>
<organism evidence="6 7">
    <name type="scientific">Desulfuromonas versatilis</name>
    <dbReference type="NCBI Taxonomy" id="2802975"/>
    <lineage>
        <taxon>Bacteria</taxon>
        <taxon>Pseudomonadati</taxon>
        <taxon>Thermodesulfobacteriota</taxon>
        <taxon>Desulfuromonadia</taxon>
        <taxon>Desulfuromonadales</taxon>
        <taxon>Desulfuromonadaceae</taxon>
        <taxon>Desulfuromonas</taxon>
    </lineage>
</organism>
<dbReference type="Pfam" id="PF09339">
    <property type="entry name" value="HTH_IclR"/>
    <property type="match status" value="1"/>
</dbReference>
<name>A0ABM8HPI0_9BACT</name>
<dbReference type="Proteomes" id="UP001319827">
    <property type="component" value="Chromosome"/>
</dbReference>
<dbReference type="Pfam" id="PF01614">
    <property type="entry name" value="IclR_C"/>
    <property type="match status" value="1"/>
</dbReference>
<dbReference type="InterPro" id="IPR036390">
    <property type="entry name" value="WH_DNA-bd_sf"/>
</dbReference>
<dbReference type="PROSITE" id="PS51078">
    <property type="entry name" value="ICLR_ED"/>
    <property type="match status" value="1"/>
</dbReference>
<feature type="domain" description="IclR-ED" evidence="5">
    <location>
        <begin position="73"/>
        <end position="257"/>
    </location>
</feature>
<dbReference type="InterPro" id="IPR029016">
    <property type="entry name" value="GAF-like_dom_sf"/>
</dbReference>
<keyword evidence="7" id="KW-1185">Reference proteome</keyword>
<dbReference type="InterPro" id="IPR014757">
    <property type="entry name" value="Tscrpt_reg_IclR_C"/>
</dbReference>
<dbReference type="PANTHER" id="PTHR30136:SF35">
    <property type="entry name" value="HTH-TYPE TRANSCRIPTIONAL REGULATOR RV1719"/>
    <property type="match status" value="1"/>
</dbReference>
<feature type="domain" description="HTH iclR-type" evidence="4">
    <location>
        <begin position="10"/>
        <end position="72"/>
    </location>
</feature>
<dbReference type="Gene3D" id="1.10.10.10">
    <property type="entry name" value="Winged helix-like DNA-binding domain superfamily/Winged helix DNA-binding domain"/>
    <property type="match status" value="1"/>
</dbReference>
<dbReference type="SUPFAM" id="SSF55781">
    <property type="entry name" value="GAF domain-like"/>
    <property type="match status" value="1"/>
</dbReference>
<evidence type="ECO:0000256" key="1">
    <source>
        <dbReference type="ARBA" id="ARBA00023015"/>
    </source>
</evidence>
<dbReference type="EMBL" id="AP024355">
    <property type="protein sequence ID" value="BCR03554.1"/>
    <property type="molecule type" value="Genomic_DNA"/>
</dbReference>
<dbReference type="PANTHER" id="PTHR30136">
    <property type="entry name" value="HELIX-TURN-HELIX TRANSCRIPTIONAL REGULATOR, ICLR FAMILY"/>
    <property type="match status" value="1"/>
</dbReference>
<dbReference type="InterPro" id="IPR050707">
    <property type="entry name" value="HTH_MetabolicPath_Reg"/>
</dbReference>
<evidence type="ECO:0000313" key="6">
    <source>
        <dbReference type="EMBL" id="BCR03554.1"/>
    </source>
</evidence>
<dbReference type="InterPro" id="IPR036388">
    <property type="entry name" value="WH-like_DNA-bd_sf"/>
</dbReference>
<gene>
    <name evidence="6" type="ORF">DESUT3_06230</name>
</gene>
<reference evidence="6 7" key="1">
    <citation type="journal article" date="2016" name="C (Basel)">
        <title>Selective Growth of and Electricity Production by Marine Exoelectrogenic Bacteria in Self-Aggregated Hydrogel of Microbially Reduced Graphene Oxide.</title>
        <authorList>
            <person name="Yoshida N."/>
            <person name="Goto Y."/>
            <person name="Miyata Y."/>
        </authorList>
    </citation>
    <scope>NUCLEOTIDE SEQUENCE [LARGE SCALE GENOMIC DNA]</scope>
    <source>
        <strain evidence="6 7">NIT-T3</strain>
    </source>
</reference>
<dbReference type="RefSeq" id="WP_221251022.1">
    <property type="nucleotide sequence ID" value="NZ_AP024355.1"/>
</dbReference>
<evidence type="ECO:0000313" key="7">
    <source>
        <dbReference type="Proteomes" id="UP001319827"/>
    </source>
</evidence>
<protein>
    <submittedName>
        <fullName evidence="6">IclR family transcriptional regulator</fullName>
    </submittedName>
</protein>
<evidence type="ECO:0000259" key="4">
    <source>
        <dbReference type="PROSITE" id="PS51077"/>
    </source>
</evidence>
<evidence type="ECO:0000256" key="3">
    <source>
        <dbReference type="ARBA" id="ARBA00023163"/>
    </source>
</evidence>
<dbReference type="PROSITE" id="PS51077">
    <property type="entry name" value="HTH_ICLR"/>
    <property type="match status" value="1"/>
</dbReference>
<dbReference type="SMART" id="SM00346">
    <property type="entry name" value="HTH_ICLR"/>
    <property type="match status" value="1"/>
</dbReference>
<evidence type="ECO:0000256" key="2">
    <source>
        <dbReference type="ARBA" id="ARBA00023125"/>
    </source>
</evidence>
<keyword evidence="3" id="KW-0804">Transcription</keyword>
<evidence type="ECO:0000259" key="5">
    <source>
        <dbReference type="PROSITE" id="PS51078"/>
    </source>
</evidence>
<sequence>MAKRPMDYFAKTLEKGMRILNLFDEKNSAWSLTAVAEKIGMNLTSTYRLVNTFIELGYLNKDSNSKILRLGPMAVAMGNRIIRGFDMHRLIDPLVNEIQCQYNVSIDISLFQSHFLVQVYNRETPNTLVYNQDVVSDFLYCTASGKAVMASLPDDELEELVRRQSFEARTEKTISGKEELYEDLASARKRGYATNNEEYIKGLIAIAAPVLNQSTKRPIGAACFTSTTLDQSLAEFEDKYSTVLREFANRLTGVIPNS</sequence>
<keyword evidence="2" id="KW-0238">DNA-binding</keyword>
<keyword evidence="1" id="KW-0805">Transcription regulation</keyword>
<dbReference type="SUPFAM" id="SSF46785">
    <property type="entry name" value="Winged helix' DNA-binding domain"/>
    <property type="match status" value="1"/>
</dbReference>
<dbReference type="InterPro" id="IPR005471">
    <property type="entry name" value="Tscrpt_reg_IclR_N"/>
</dbReference>